<dbReference type="InterPro" id="IPR029044">
    <property type="entry name" value="Nucleotide-diphossugar_trans"/>
</dbReference>
<dbReference type="RefSeq" id="WP_318955167.1">
    <property type="nucleotide sequence ID" value="NZ_CP137555.1"/>
</dbReference>
<dbReference type="Proteomes" id="UP001302477">
    <property type="component" value="Chromosome"/>
</dbReference>
<organism evidence="2 3">
    <name type="scientific">Microbulbifer pacificus</name>
    <dbReference type="NCBI Taxonomy" id="407164"/>
    <lineage>
        <taxon>Bacteria</taxon>
        <taxon>Pseudomonadati</taxon>
        <taxon>Pseudomonadota</taxon>
        <taxon>Gammaproteobacteria</taxon>
        <taxon>Cellvibrionales</taxon>
        <taxon>Microbulbiferaceae</taxon>
        <taxon>Microbulbifer</taxon>
    </lineage>
</organism>
<dbReference type="GO" id="GO:0016757">
    <property type="term" value="F:glycosyltransferase activity"/>
    <property type="evidence" value="ECO:0007669"/>
    <property type="project" value="UniProtKB-KW"/>
</dbReference>
<proteinExistence type="predicted"/>
<reference evidence="2 3" key="1">
    <citation type="submission" date="2023-10" db="EMBL/GenBank/DDBJ databases">
        <title>Description of Microbulbifer bruguierae sp. nov., isolated from the sediments of mangrove plant Bruguiera sexangula and comparative genomic analyses of the genus Microbulbifer.</title>
        <authorList>
            <person name="Long M."/>
        </authorList>
    </citation>
    <scope>NUCLEOTIDE SEQUENCE [LARGE SCALE GENOMIC DNA]</scope>
    <source>
        <strain evidence="2 3">SPO729</strain>
    </source>
</reference>
<dbReference type="SUPFAM" id="SSF53448">
    <property type="entry name" value="Nucleotide-diphospho-sugar transferases"/>
    <property type="match status" value="1"/>
</dbReference>
<dbReference type="KEGG" id="mpaf:R5R33_06185"/>
<evidence type="ECO:0000313" key="2">
    <source>
        <dbReference type="EMBL" id="WOX06715.1"/>
    </source>
</evidence>
<dbReference type="AlphaFoldDB" id="A0AAU0N1Q3"/>
<accession>A0AAU0N1Q3</accession>
<evidence type="ECO:0000259" key="1">
    <source>
        <dbReference type="Pfam" id="PF00535"/>
    </source>
</evidence>
<dbReference type="Gene3D" id="3.90.550.10">
    <property type="entry name" value="Spore Coat Polysaccharide Biosynthesis Protein SpsA, Chain A"/>
    <property type="match status" value="1"/>
</dbReference>
<feature type="domain" description="Glycosyltransferase 2-like" evidence="1">
    <location>
        <begin position="9"/>
        <end position="116"/>
    </location>
</feature>
<dbReference type="InterPro" id="IPR001173">
    <property type="entry name" value="Glyco_trans_2-like"/>
</dbReference>
<dbReference type="EMBL" id="CP137555">
    <property type="protein sequence ID" value="WOX06715.1"/>
    <property type="molecule type" value="Genomic_DNA"/>
</dbReference>
<evidence type="ECO:0000313" key="3">
    <source>
        <dbReference type="Proteomes" id="UP001302477"/>
    </source>
</evidence>
<dbReference type="EC" id="2.4.-.-" evidence="2"/>
<dbReference type="Pfam" id="PF00535">
    <property type="entry name" value="Glycos_transf_2"/>
    <property type="match status" value="1"/>
</dbReference>
<keyword evidence="2" id="KW-0328">Glycosyltransferase</keyword>
<protein>
    <submittedName>
        <fullName evidence="2">Glycosyltransferase</fullName>
        <ecNumber evidence="2">2.4.-.-</ecNumber>
    </submittedName>
</protein>
<keyword evidence="2" id="KW-0808">Transferase</keyword>
<gene>
    <name evidence="2" type="ORF">R5R33_06185</name>
</gene>
<sequence>MREEALPAVIIPAHNEAKTIRKLLQAIYPGVVLGNYTVSVVCNGCTDHTAAVVRDEFPQVRCLDIVRAGKTNALNEAEALGLGFPRIYVDADVLISESSLQLLIERCKGTKEPLVVAPRGTLDAAQSDFLVRTYYQAWKKTRFYTEFGYGSGVYGLNRAARETFTKFPDIISDDGYIRALFSYRNIAVCEQARSRVSTPGNIWDLLKIKTRSKLGKLQLSRQRECHTPKERGTSAFTRKLSLSELLVYYAINAFAYFNALRFQRRVSSYRWHRDESSRQAS</sequence>
<keyword evidence="3" id="KW-1185">Reference proteome</keyword>
<name>A0AAU0N1Q3_9GAMM</name>